<dbReference type="PROSITE" id="PS50011">
    <property type="entry name" value="PROTEIN_KINASE_DOM"/>
    <property type="match status" value="1"/>
</dbReference>
<feature type="domain" description="Protein kinase" evidence="2">
    <location>
        <begin position="91"/>
        <end position="361"/>
    </location>
</feature>
<dbReference type="InterPro" id="IPR000719">
    <property type="entry name" value="Prot_kinase_dom"/>
</dbReference>
<dbReference type="Pfam" id="PF07714">
    <property type="entry name" value="PK_Tyr_Ser-Thr"/>
    <property type="match status" value="1"/>
</dbReference>
<dbReference type="GO" id="GO:0005524">
    <property type="term" value="F:ATP binding"/>
    <property type="evidence" value="ECO:0007669"/>
    <property type="project" value="UniProtKB-UniRule"/>
</dbReference>
<dbReference type="PANTHER" id="PTHR44329">
    <property type="entry name" value="SERINE/THREONINE-PROTEIN KINASE TNNI3K-RELATED"/>
    <property type="match status" value="1"/>
</dbReference>
<dbReference type="Proteomes" id="UP000247702">
    <property type="component" value="Unassembled WGS sequence"/>
</dbReference>
<dbReference type="PROSITE" id="PS00107">
    <property type="entry name" value="PROTEIN_KINASE_ATP"/>
    <property type="match status" value="1"/>
</dbReference>
<gene>
    <name evidence="3" type="ORF">RclHR1_05610013</name>
</gene>
<dbReference type="InterPro" id="IPR017441">
    <property type="entry name" value="Protein_kinase_ATP_BS"/>
</dbReference>
<dbReference type="GO" id="GO:0004674">
    <property type="term" value="F:protein serine/threonine kinase activity"/>
    <property type="evidence" value="ECO:0007669"/>
    <property type="project" value="TreeGrafter"/>
</dbReference>
<evidence type="ECO:0000313" key="4">
    <source>
        <dbReference type="Proteomes" id="UP000247702"/>
    </source>
</evidence>
<keyword evidence="1" id="KW-0547">Nucleotide-binding</keyword>
<dbReference type="AlphaFoldDB" id="A0A2Z6RNH6"/>
<keyword evidence="4" id="KW-1185">Reference proteome</keyword>
<dbReference type="Gene3D" id="1.10.510.10">
    <property type="entry name" value="Transferase(Phosphotransferase) domain 1"/>
    <property type="match status" value="1"/>
</dbReference>
<dbReference type="PANTHER" id="PTHR44329:SF214">
    <property type="entry name" value="PROTEIN KINASE DOMAIN-CONTAINING PROTEIN"/>
    <property type="match status" value="1"/>
</dbReference>
<evidence type="ECO:0000259" key="2">
    <source>
        <dbReference type="PROSITE" id="PS50011"/>
    </source>
</evidence>
<evidence type="ECO:0000313" key="3">
    <source>
        <dbReference type="EMBL" id="GBC04326.1"/>
    </source>
</evidence>
<organism evidence="3 4">
    <name type="scientific">Rhizophagus clarus</name>
    <dbReference type="NCBI Taxonomy" id="94130"/>
    <lineage>
        <taxon>Eukaryota</taxon>
        <taxon>Fungi</taxon>
        <taxon>Fungi incertae sedis</taxon>
        <taxon>Mucoromycota</taxon>
        <taxon>Glomeromycotina</taxon>
        <taxon>Glomeromycetes</taxon>
        <taxon>Glomerales</taxon>
        <taxon>Glomeraceae</taxon>
        <taxon>Rhizophagus</taxon>
    </lineage>
</organism>
<dbReference type="SUPFAM" id="SSF56112">
    <property type="entry name" value="Protein kinase-like (PK-like)"/>
    <property type="match status" value="1"/>
</dbReference>
<dbReference type="InterPro" id="IPR051681">
    <property type="entry name" value="Ser/Thr_Kinases-Pseudokinases"/>
</dbReference>
<protein>
    <recommendedName>
        <fullName evidence="2">Protein kinase domain-containing protein</fullName>
    </recommendedName>
</protein>
<dbReference type="InterPro" id="IPR011009">
    <property type="entry name" value="Kinase-like_dom_sf"/>
</dbReference>
<comment type="caution">
    <text evidence="3">The sequence shown here is derived from an EMBL/GenBank/DDBJ whole genome shotgun (WGS) entry which is preliminary data.</text>
</comment>
<feature type="binding site" evidence="1">
    <location>
        <position position="128"/>
    </location>
    <ligand>
        <name>ATP</name>
        <dbReference type="ChEBI" id="CHEBI:30616"/>
    </ligand>
</feature>
<name>A0A2Z6RNH6_9GLOM</name>
<dbReference type="InterPro" id="IPR001245">
    <property type="entry name" value="Ser-Thr/Tyr_kinase_cat_dom"/>
</dbReference>
<keyword evidence="1" id="KW-0067">ATP-binding</keyword>
<evidence type="ECO:0000256" key="1">
    <source>
        <dbReference type="PROSITE-ProRule" id="PRU10141"/>
    </source>
</evidence>
<reference evidence="3 4" key="1">
    <citation type="submission" date="2017-11" db="EMBL/GenBank/DDBJ databases">
        <title>The genome of Rhizophagus clarus HR1 reveals common genetic basis of auxotrophy among arbuscular mycorrhizal fungi.</title>
        <authorList>
            <person name="Kobayashi Y."/>
        </authorList>
    </citation>
    <scope>NUCLEOTIDE SEQUENCE [LARGE SCALE GENOMIC DNA]</scope>
    <source>
        <strain evidence="3 4">HR1</strain>
    </source>
</reference>
<accession>A0A2Z6RNH6</accession>
<proteinExistence type="predicted"/>
<sequence>MSLNNENQVVSEFNELNIFDRNSNSLKINHENCYDPDNYKFWCKECVPRCIIEGWTSGNDDVDNFIKDTIYNVSHNFEDPFFLEWVPFDRFENMKQIGEGGFAKVYSATWIDGKAVYYKQDDGSWIKKEPEPIEVALKRLNGSQNMSSDFLNELKTCWNFYIKSHAVCLKLYGITRDPKTKEFIMIMQFADEGNLRSILSSNFNNISWHDKIKYLCQSAIDLKNLHSMGFFHKDFHSGNILNLDNESYISDFGLSGPSNEQKSDNKIYGVLPYIAPEVLNGEPYTLCSDIYSFGVVMAELSSGKPSFHNRKHDTSLALDICNGLRPEFGKGTPEIYKKLAHRCMNANPNQRPAANELQGILGNWWGYKDNEKYGYKAKEVEAAFDEADKEIPNILTSYEKNSDAIYTSRAFTFKNLSKPINSSFISALYLNDEEDNKDCQDSQLIDLEVPSTSKLDGKYNLLYDDNDN</sequence>
<dbReference type="EMBL" id="BEXD01003939">
    <property type="protein sequence ID" value="GBC04326.1"/>
    <property type="molecule type" value="Genomic_DNA"/>
</dbReference>